<dbReference type="STRING" id="659014.SAMN04487996_101252"/>
<name>A0A1G6VIH2_9BACT</name>
<sequence>MDIPTERIDSDPLENDANLPENLAKEIAQNECSIITVRGLAYPSEAIRMADMLLDCLG</sequence>
<protein>
    <submittedName>
        <fullName evidence="1">Uncharacterized protein</fullName>
    </submittedName>
</protein>
<gene>
    <name evidence="1" type="ORF">SAMN04487996_101252</name>
</gene>
<keyword evidence="2" id="KW-1185">Reference proteome</keyword>
<evidence type="ECO:0000313" key="1">
    <source>
        <dbReference type="EMBL" id="SDD53301.1"/>
    </source>
</evidence>
<accession>A0A1G6VIH2</accession>
<organism evidence="1 2">
    <name type="scientific">Dyadobacter soli</name>
    <dbReference type="NCBI Taxonomy" id="659014"/>
    <lineage>
        <taxon>Bacteria</taxon>
        <taxon>Pseudomonadati</taxon>
        <taxon>Bacteroidota</taxon>
        <taxon>Cytophagia</taxon>
        <taxon>Cytophagales</taxon>
        <taxon>Spirosomataceae</taxon>
        <taxon>Dyadobacter</taxon>
    </lineage>
</organism>
<dbReference type="EMBL" id="FNAN01000001">
    <property type="protein sequence ID" value="SDD53301.1"/>
    <property type="molecule type" value="Genomic_DNA"/>
</dbReference>
<evidence type="ECO:0000313" key="2">
    <source>
        <dbReference type="Proteomes" id="UP000198748"/>
    </source>
</evidence>
<dbReference type="AlphaFoldDB" id="A0A1G6VIH2"/>
<reference evidence="2" key="1">
    <citation type="submission" date="2016-10" db="EMBL/GenBank/DDBJ databases">
        <authorList>
            <person name="Varghese N."/>
            <person name="Submissions S."/>
        </authorList>
    </citation>
    <scope>NUCLEOTIDE SEQUENCE [LARGE SCALE GENOMIC DNA]</scope>
    <source>
        <strain evidence="2">DSM 25329</strain>
    </source>
</reference>
<dbReference type="Proteomes" id="UP000198748">
    <property type="component" value="Unassembled WGS sequence"/>
</dbReference>
<proteinExistence type="predicted"/>
<dbReference type="RefSeq" id="WP_176884855.1">
    <property type="nucleotide sequence ID" value="NZ_FNAN01000001.1"/>
</dbReference>